<evidence type="ECO:0000313" key="3">
    <source>
        <dbReference type="EMBL" id="MEE8658684.1"/>
    </source>
</evidence>
<dbReference type="Proteomes" id="UP001312908">
    <property type="component" value="Unassembled WGS sequence"/>
</dbReference>
<feature type="compositionally biased region" description="Pro residues" evidence="1">
    <location>
        <begin position="95"/>
        <end position="109"/>
    </location>
</feature>
<accession>A0ABU7U1D1</accession>
<comment type="caution">
    <text evidence="3">The sequence shown here is derived from an EMBL/GenBank/DDBJ whole genome shotgun (WGS) entry which is preliminary data.</text>
</comment>
<evidence type="ECO:0000313" key="4">
    <source>
        <dbReference type="Proteomes" id="UP001312908"/>
    </source>
</evidence>
<dbReference type="RefSeq" id="WP_394819579.1">
    <property type="nucleotide sequence ID" value="NZ_JAWJZY010000002.1"/>
</dbReference>
<keyword evidence="2" id="KW-0472">Membrane</keyword>
<feature type="compositionally biased region" description="Basic and acidic residues" evidence="1">
    <location>
        <begin position="62"/>
        <end position="72"/>
    </location>
</feature>
<organism evidence="3 4">
    <name type="scientific">Sorlinia euscelidii</name>
    <dbReference type="NCBI Taxonomy" id="3081148"/>
    <lineage>
        <taxon>Bacteria</taxon>
        <taxon>Pseudomonadati</taxon>
        <taxon>Pseudomonadota</taxon>
        <taxon>Alphaproteobacteria</taxon>
        <taxon>Acetobacterales</taxon>
        <taxon>Acetobacteraceae</taxon>
        <taxon>Sorlinia</taxon>
    </lineage>
</organism>
<gene>
    <name evidence="3" type="primary">tonB</name>
    <name evidence="3" type="ORF">DOFOFD_06635</name>
</gene>
<dbReference type="EMBL" id="JAWJZY010000002">
    <property type="protein sequence ID" value="MEE8658684.1"/>
    <property type="molecule type" value="Genomic_DNA"/>
</dbReference>
<keyword evidence="4" id="KW-1185">Reference proteome</keyword>
<keyword evidence="2" id="KW-1133">Transmembrane helix</keyword>
<reference evidence="3 4" key="1">
    <citation type="submission" date="2023-10" db="EMBL/GenBank/DDBJ databases">
        <title>Sorlinia euscelidii gen. nov., sp. nov., an acetic acid bacteria isolated from the gut of Euscelidius variegatus emitter.</title>
        <authorList>
            <person name="Michoud G."/>
            <person name="Marasco R."/>
            <person name="Seferji K."/>
            <person name="Gonella E."/>
            <person name="Garuglieri E."/>
            <person name="Alma A."/>
            <person name="Mapelli F."/>
            <person name="Borin S."/>
            <person name="Daffonchio D."/>
            <person name="Crotti E."/>
        </authorList>
    </citation>
    <scope>NUCLEOTIDE SEQUENCE [LARGE SCALE GENOMIC DNA]</scope>
    <source>
        <strain evidence="3 4">EV16P</strain>
    </source>
</reference>
<evidence type="ECO:0000256" key="1">
    <source>
        <dbReference type="SAM" id="MobiDB-lite"/>
    </source>
</evidence>
<proteinExistence type="predicted"/>
<protein>
    <submittedName>
        <fullName evidence="3">Energy transducer TonB</fullName>
    </submittedName>
</protein>
<feature type="transmembrane region" description="Helical" evidence="2">
    <location>
        <begin position="12"/>
        <end position="32"/>
    </location>
</feature>
<name>A0ABU7U1D1_9PROT</name>
<evidence type="ECO:0000256" key="2">
    <source>
        <dbReference type="SAM" id="Phobius"/>
    </source>
</evidence>
<sequence>MHRPLSADTRRFRRSAVASGLLHLGVILWIVIHMHGSVPPEPPPLDSVDVTLDVDAPPSIPHKSDQLSKEKSPAPALVMEDAPPAPDVPKDVPNEEPPPAPPPPPPIPPAATSDAQTLPELKPMEKLPDDDAEPIKTVPTPPAPPSAAHQVVPPQALTRKDVAPPKIYQPSHIAQPNVTKKMQTDSHSLLSTLDAFRVDQKQTHPPKARANPKQGGAPKGAGAPEGDITSALTPTQRGAIGQGVRRCYTQDTAAQNYASFSAALEITVDAQGVARRAELSADTIRRAESDPVFQVFAERARQAVLSPTCAKLRLPPQMLGDVHRLKFIFRP</sequence>
<keyword evidence="2" id="KW-0812">Transmembrane</keyword>
<feature type="compositionally biased region" description="Low complexity" evidence="1">
    <location>
        <begin position="212"/>
        <end position="226"/>
    </location>
</feature>
<feature type="region of interest" description="Disordered" evidence="1">
    <location>
        <begin position="43"/>
        <end position="153"/>
    </location>
</feature>
<feature type="region of interest" description="Disordered" evidence="1">
    <location>
        <begin position="201"/>
        <end position="236"/>
    </location>
</feature>